<evidence type="ECO:0000256" key="1">
    <source>
        <dbReference type="SAM" id="MobiDB-lite"/>
    </source>
</evidence>
<feature type="transmembrane region" description="Helical" evidence="2">
    <location>
        <begin position="202"/>
        <end position="218"/>
    </location>
</feature>
<dbReference type="OrthoDB" id="538216at2759"/>
<keyword evidence="2" id="KW-0472">Membrane</keyword>
<proteinExistence type="predicted"/>
<feature type="non-terminal residue" evidence="4">
    <location>
        <position position="219"/>
    </location>
</feature>
<name>A0A0T6B855_9SCAR</name>
<keyword evidence="2" id="KW-1133">Transmembrane helix</keyword>
<protein>
    <recommendedName>
        <fullName evidence="3">LysM domain-containing protein</fullName>
    </recommendedName>
</protein>
<feature type="region of interest" description="Disordered" evidence="1">
    <location>
        <begin position="1"/>
        <end position="28"/>
    </location>
</feature>
<dbReference type="InterPro" id="IPR018392">
    <property type="entry name" value="LysM"/>
</dbReference>
<dbReference type="CDD" id="cd00118">
    <property type="entry name" value="LysM"/>
    <property type="match status" value="1"/>
</dbReference>
<evidence type="ECO:0000256" key="2">
    <source>
        <dbReference type="SAM" id="Phobius"/>
    </source>
</evidence>
<organism evidence="4 5">
    <name type="scientific">Oryctes borbonicus</name>
    <dbReference type="NCBI Taxonomy" id="1629725"/>
    <lineage>
        <taxon>Eukaryota</taxon>
        <taxon>Metazoa</taxon>
        <taxon>Ecdysozoa</taxon>
        <taxon>Arthropoda</taxon>
        <taxon>Hexapoda</taxon>
        <taxon>Insecta</taxon>
        <taxon>Pterygota</taxon>
        <taxon>Neoptera</taxon>
        <taxon>Endopterygota</taxon>
        <taxon>Coleoptera</taxon>
        <taxon>Polyphaga</taxon>
        <taxon>Scarabaeiformia</taxon>
        <taxon>Scarabaeidae</taxon>
        <taxon>Dynastinae</taxon>
        <taxon>Oryctes</taxon>
    </lineage>
</organism>
<dbReference type="SUPFAM" id="SSF54106">
    <property type="entry name" value="LysM domain"/>
    <property type="match status" value="1"/>
</dbReference>
<dbReference type="PROSITE" id="PS51782">
    <property type="entry name" value="LYSM"/>
    <property type="match status" value="1"/>
</dbReference>
<dbReference type="Proteomes" id="UP000051574">
    <property type="component" value="Unassembled WGS sequence"/>
</dbReference>
<dbReference type="PANTHER" id="PTHR20932">
    <property type="entry name" value="LYSM AND PUTATIVE PEPTIDOGLYCAN-BINDING DOMAIN-CONTAINING PROTEIN"/>
    <property type="match status" value="1"/>
</dbReference>
<comment type="caution">
    <text evidence="4">The sequence shown here is derived from an EMBL/GenBank/DDBJ whole genome shotgun (WGS) entry which is preliminary data.</text>
</comment>
<evidence type="ECO:0000313" key="4">
    <source>
        <dbReference type="EMBL" id="KRT83445.1"/>
    </source>
</evidence>
<dbReference type="SMART" id="SM00257">
    <property type="entry name" value="LysM"/>
    <property type="match status" value="1"/>
</dbReference>
<dbReference type="AlphaFoldDB" id="A0A0T6B855"/>
<keyword evidence="5" id="KW-1185">Reference proteome</keyword>
<dbReference type="Pfam" id="PF01476">
    <property type="entry name" value="LysM"/>
    <property type="match status" value="1"/>
</dbReference>
<dbReference type="PANTHER" id="PTHR20932:SF13">
    <property type="entry name" value="LD36653P"/>
    <property type="match status" value="1"/>
</dbReference>
<feature type="compositionally biased region" description="Basic and acidic residues" evidence="1">
    <location>
        <begin position="7"/>
        <end position="18"/>
    </location>
</feature>
<feature type="domain" description="LysM" evidence="3">
    <location>
        <begin position="43"/>
        <end position="87"/>
    </location>
</feature>
<dbReference type="Gene3D" id="3.10.350.10">
    <property type="entry name" value="LysM domain"/>
    <property type="match status" value="1"/>
</dbReference>
<gene>
    <name evidence="4" type="ORF">AMK59_4876</name>
</gene>
<evidence type="ECO:0000259" key="3">
    <source>
        <dbReference type="PROSITE" id="PS51782"/>
    </source>
</evidence>
<sequence>MKRQRRRKDEYDYKRLGDKYSGNESDDEVELYPKKIYQEMPTVEKVVEEGDTLQSLAIQYGCSVADLKRLNHILNDNEIYAKGIVKVPDRPFTAILAGVHSSGRNSPNGQTALKKNDCLDSLEHKLTSSLLLNIPNTSKNESFNEIIFNSTISSKACDNVNENECEDLYEEEEEVTLLPKPFQESSPEIITKFSCSGADADISWIALIACIIIVIVAVP</sequence>
<keyword evidence="2" id="KW-0812">Transmembrane</keyword>
<accession>A0A0T6B855</accession>
<dbReference type="InterPro" id="IPR036779">
    <property type="entry name" value="LysM_dom_sf"/>
</dbReference>
<evidence type="ECO:0000313" key="5">
    <source>
        <dbReference type="Proteomes" id="UP000051574"/>
    </source>
</evidence>
<dbReference type="InterPro" id="IPR045030">
    <property type="entry name" value="LYSM1-4"/>
</dbReference>
<reference evidence="4 5" key="1">
    <citation type="submission" date="2015-09" db="EMBL/GenBank/DDBJ databases">
        <title>Draft genome of the scarab beetle Oryctes borbonicus.</title>
        <authorList>
            <person name="Meyer J.M."/>
            <person name="Markov G.V."/>
            <person name="Baskaran P."/>
            <person name="Herrmann M."/>
            <person name="Sommer R.J."/>
            <person name="Roedelsperger C."/>
        </authorList>
    </citation>
    <scope>NUCLEOTIDE SEQUENCE [LARGE SCALE GENOMIC DNA]</scope>
    <source>
        <strain evidence="4">OB123</strain>
        <tissue evidence="4">Whole animal</tissue>
    </source>
</reference>
<dbReference type="EMBL" id="LJIG01009255">
    <property type="protein sequence ID" value="KRT83445.1"/>
    <property type="molecule type" value="Genomic_DNA"/>
</dbReference>